<evidence type="ECO:0000256" key="1">
    <source>
        <dbReference type="ARBA" id="ARBA00004245"/>
    </source>
</evidence>
<sequence>MDFNKPVSRRPGLTQDEIEELRQAFDLFDTDGNGTIDPKELRAAMQSLGFDTKNQTIYQMIQDIDKNCNGEVDFDEFLELMTSRLAGSDTKDDIQKIFELFDDDKTGYISLQNLKRVAHELGENMDDAELLEMIERADLDHDGQISPEEFFAIMTQKTFG</sequence>
<dbReference type="Pfam" id="PF13499">
    <property type="entry name" value="EF-hand_7"/>
    <property type="match status" value="2"/>
</dbReference>
<dbReference type="Proteomes" id="UP001530315">
    <property type="component" value="Unassembled WGS sequence"/>
</dbReference>
<name>A0ABD3NLX1_9STRA</name>
<proteinExistence type="inferred from homology"/>
<evidence type="ECO:0000256" key="4">
    <source>
        <dbReference type="ARBA" id="ARBA00022737"/>
    </source>
</evidence>
<dbReference type="InterPro" id="IPR018247">
    <property type="entry name" value="EF_Hand_1_Ca_BS"/>
</dbReference>
<dbReference type="CDD" id="cd00051">
    <property type="entry name" value="EFh"/>
    <property type="match status" value="1"/>
</dbReference>
<evidence type="ECO:0000256" key="2">
    <source>
        <dbReference type="ARBA" id="ARBA00005253"/>
    </source>
</evidence>
<keyword evidence="6" id="KW-0963">Cytoplasm</keyword>
<organism evidence="8 9">
    <name type="scientific">Stephanodiscus triporus</name>
    <dbReference type="NCBI Taxonomy" id="2934178"/>
    <lineage>
        <taxon>Eukaryota</taxon>
        <taxon>Sar</taxon>
        <taxon>Stramenopiles</taxon>
        <taxon>Ochrophyta</taxon>
        <taxon>Bacillariophyta</taxon>
        <taxon>Coscinodiscophyceae</taxon>
        <taxon>Thalassiosirophycidae</taxon>
        <taxon>Stephanodiscales</taxon>
        <taxon>Stephanodiscaceae</taxon>
        <taxon>Stephanodiscus</taxon>
    </lineage>
</organism>
<comment type="subcellular location">
    <subcellularLocation>
        <location evidence="1">Cytoplasm</location>
        <location evidence="1">Cytoskeleton</location>
    </subcellularLocation>
</comment>
<dbReference type="InterPro" id="IPR003299">
    <property type="entry name" value="Calflagin-bd"/>
</dbReference>
<evidence type="ECO:0000256" key="5">
    <source>
        <dbReference type="ARBA" id="ARBA00022837"/>
    </source>
</evidence>
<accession>A0ABD3NLX1</accession>
<dbReference type="GO" id="GO:0046872">
    <property type="term" value="F:metal ion binding"/>
    <property type="evidence" value="ECO:0007669"/>
    <property type="project" value="UniProtKB-KW"/>
</dbReference>
<evidence type="ECO:0000256" key="3">
    <source>
        <dbReference type="ARBA" id="ARBA00022723"/>
    </source>
</evidence>
<dbReference type="PROSITE" id="PS50222">
    <property type="entry name" value="EF_HAND_2"/>
    <property type="match status" value="4"/>
</dbReference>
<dbReference type="EMBL" id="JALLAZ020001332">
    <property type="protein sequence ID" value="KAL3776807.1"/>
    <property type="molecule type" value="Genomic_DNA"/>
</dbReference>
<dbReference type="GO" id="GO:0005856">
    <property type="term" value="C:cytoskeleton"/>
    <property type="evidence" value="ECO:0007669"/>
    <property type="project" value="UniProtKB-SubCell"/>
</dbReference>
<evidence type="ECO:0000256" key="6">
    <source>
        <dbReference type="ARBA" id="ARBA00023212"/>
    </source>
</evidence>
<feature type="domain" description="EF-hand" evidence="7">
    <location>
        <begin position="52"/>
        <end position="87"/>
    </location>
</feature>
<protein>
    <recommendedName>
        <fullName evidence="7">EF-hand domain-containing protein</fullName>
    </recommendedName>
</protein>
<keyword evidence="4" id="KW-0677">Repeat</keyword>
<keyword evidence="6" id="KW-0206">Cytoskeleton</keyword>
<dbReference type="SMART" id="SM00054">
    <property type="entry name" value="EFh"/>
    <property type="match status" value="4"/>
</dbReference>
<evidence type="ECO:0000259" key="7">
    <source>
        <dbReference type="PROSITE" id="PS50222"/>
    </source>
</evidence>
<dbReference type="InterPro" id="IPR011992">
    <property type="entry name" value="EF-hand-dom_pair"/>
</dbReference>
<dbReference type="AlphaFoldDB" id="A0ABD3NLX1"/>
<dbReference type="PANTHER" id="PTHR23048:SF59">
    <property type="entry name" value="EF-HAND SUPERFAMILY PROTEIN"/>
    <property type="match status" value="1"/>
</dbReference>
<feature type="domain" description="EF-hand" evidence="7">
    <location>
        <begin position="89"/>
        <end position="124"/>
    </location>
</feature>
<dbReference type="SUPFAM" id="SSF47473">
    <property type="entry name" value="EF-hand"/>
    <property type="match status" value="1"/>
</dbReference>
<dbReference type="InterPro" id="IPR002048">
    <property type="entry name" value="EF_hand_dom"/>
</dbReference>
<evidence type="ECO:0000313" key="9">
    <source>
        <dbReference type="Proteomes" id="UP001530315"/>
    </source>
</evidence>
<keyword evidence="9" id="KW-1185">Reference proteome</keyword>
<comment type="similarity">
    <text evidence="2">Belongs to the centrin family.</text>
</comment>
<feature type="domain" description="EF-hand" evidence="7">
    <location>
        <begin position="16"/>
        <end position="51"/>
    </location>
</feature>
<gene>
    <name evidence="8" type="ORF">ACHAW5_006226</name>
</gene>
<evidence type="ECO:0000313" key="8">
    <source>
        <dbReference type="EMBL" id="KAL3776807.1"/>
    </source>
</evidence>
<dbReference type="PRINTS" id="PR01362">
    <property type="entry name" value="CALFLAGIN"/>
</dbReference>
<keyword evidence="3" id="KW-0479">Metal-binding</keyword>
<keyword evidence="5" id="KW-0106">Calcium</keyword>
<dbReference type="Gene3D" id="1.10.238.10">
    <property type="entry name" value="EF-hand"/>
    <property type="match status" value="2"/>
</dbReference>
<feature type="domain" description="EF-hand" evidence="7">
    <location>
        <begin position="125"/>
        <end position="160"/>
    </location>
</feature>
<dbReference type="FunFam" id="1.10.238.10:FF:000178">
    <property type="entry name" value="Calmodulin-2 A"/>
    <property type="match status" value="1"/>
</dbReference>
<dbReference type="PANTHER" id="PTHR23048">
    <property type="entry name" value="MYOSIN LIGHT CHAIN 1, 3"/>
    <property type="match status" value="1"/>
</dbReference>
<dbReference type="InterPro" id="IPR050230">
    <property type="entry name" value="CALM/Myosin/TropC-like"/>
</dbReference>
<dbReference type="PROSITE" id="PS00018">
    <property type="entry name" value="EF_HAND_1"/>
    <property type="match status" value="3"/>
</dbReference>
<reference evidence="8 9" key="1">
    <citation type="submission" date="2024-10" db="EMBL/GenBank/DDBJ databases">
        <title>Updated reference genomes for cyclostephanoid diatoms.</title>
        <authorList>
            <person name="Roberts W.R."/>
            <person name="Alverson A.J."/>
        </authorList>
    </citation>
    <scope>NUCLEOTIDE SEQUENCE [LARGE SCALE GENOMIC DNA]</scope>
    <source>
        <strain evidence="8 9">AJA276-08</strain>
    </source>
</reference>
<comment type="caution">
    <text evidence="8">The sequence shown here is derived from an EMBL/GenBank/DDBJ whole genome shotgun (WGS) entry which is preliminary data.</text>
</comment>